<dbReference type="EMBL" id="JAEINH010000009">
    <property type="protein sequence ID" value="MBI9115696.1"/>
    <property type="molecule type" value="Genomic_DNA"/>
</dbReference>
<protein>
    <submittedName>
        <fullName evidence="2">Uncharacterized protein</fullName>
    </submittedName>
</protein>
<dbReference type="AlphaFoldDB" id="A0A934I7K8"/>
<keyword evidence="1" id="KW-0472">Membrane</keyword>
<keyword evidence="3" id="KW-1185">Reference proteome</keyword>
<name>A0A934I7K8_9MICO</name>
<sequence>MRNDDVMARLRAADPLRGVDLGTTGVPGSDLREQILGTARPGGGQAARRRGPRRAVVSGVVALALVGGGAAYATYAANQARFTGGDGDAPTCLTEWAAEPRGEPVPETDGVARTGDVVADCQWYQAQSGLPPIEDPVAFRAGAGGRIYVAPADQVPDGATVFPPAAAEDDAAMHELELTTYDVVDGTRSRCMPEEEAVAAARADLERLGLTGWDVVTRAPVPADVPGPCARGYLDHELSLVTITVGIEDPDVLWEEPKAVVLRDALREGISEQCVGLAEAEQVVARALEVIDEDWAGPPVVIADPDAGCARVDMLVGGGIEITVHGPAVASP</sequence>
<organism evidence="2 3">
    <name type="scientific">Sanguibacter suaedae</name>
    <dbReference type="NCBI Taxonomy" id="2795737"/>
    <lineage>
        <taxon>Bacteria</taxon>
        <taxon>Bacillati</taxon>
        <taxon>Actinomycetota</taxon>
        <taxon>Actinomycetes</taxon>
        <taxon>Micrococcales</taxon>
        <taxon>Sanguibacteraceae</taxon>
        <taxon>Sanguibacter</taxon>
    </lineage>
</organism>
<dbReference type="Proteomes" id="UP000602087">
    <property type="component" value="Unassembled WGS sequence"/>
</dbReference>
<proteinExistence type="predicted"/>
<reference evidence="2" key="1">
    <citation type="submission" date="2020-12" db="EMBL/GenBank/DDBJ databases">
        <title>Sanguibacter suaedae sp. nov., isolated from Suaeda aralocaspica.</title>
        <authorList>
            <person name="Ma Q."/>
        </authorList>
    </citation>
    <scope>NUCLEOTIDE SEQUENCE</scope>
    <source>
        <strain evidence="2">YZGR15</strain>
    </source>
</reference>
<keyword evidence="1" id="KW-1133">Transmembrane helix</keyword>
<evidence type="ECO:0000313" key="3">
    <source>
        <dbReference type="Proteomes" id="UP000602087"/>
    </source>
</evidence>
<evidence type="ECO:0000256" key="1">
    <source>
        <dbReference type="SAM" id="Phobius"/>
    </source>
</evidence>
<evidence type="ECO:0000313" key="2">
    <source>
        <dbReference type="EMBL" id="MBI9115696.1"/>
    </source>
</evidence>
<keyword evidence="1" id="KW-0812">Transmembrane</keyword>
<gene>
    <name evidence="2" type="ORF">JAV76_11790</name>
</gene>
<dbReference type="RefSeq" id="WP_198734256.1">
    <property type="nucleotide sequence ID" value="NZ_JAEINH010000009.1"/>
</dbReference>
<accession>A0A934I7K8</accession>
<feature type="transmembrane region" description="Helical" evidence="1">
    <location>
        <begin position="55"/>
        <end position="75"/>
    </location>
</feature>
<comment type="caution">
    <text evidence="2">The sequence shown here is derived from an EMBL/GenBank/DDBJ whole genome shotgun (WGS) entry which is preliminary data.</text>
</comment>